<dbReference type="EMBL" id="LR746264">
    <property type="protein sequence ID" value="CAA7388832.1"/>
    <property type="molecule type" value="Genomic_DNA"/>
</dbReference>
<sequence>MEEGEPKSGGGWVAMWETPLQMLGLIVLLAIVLSLLLPTIPKAIFDAVVDSVADLAADLAYMALMKFIQELFVRIKTWVVVFAVVSSYYSGFAFFFVYDLCVIIYEFFFSDFGLINTLQLLYSMYDLISDNAHPTASKVMRAIVFVVKK</sequence>
<evidence type="ECO:0000313" key="2">
    <source>
        <dbReference type="EMBL" id="CAA7388832.1"/>
    </source>
</evidence>
<gene>
    <name evidence="2" type="ORF">SI8410_01000990</name>
</gene>
<organism evidence="2 3">
    <name type="scientific">Spirodela intermedia</name>
    <name type="common">Intermediate duckweed</name>
    <dbReference type="NCBI Taxonomy" id="51605"/>
    <lineage>
        <taxon>Eukaryota</taxon>
        <taxon>Viridiplantae</taxon>
        <taxon>Streptophyta</taxon>
        <taxon>Embryophyta</taxon>
        <taxon>Tracheophyta</taxon>
        <taxon>Spermatophyta</taxon>
        <taxon>Magnoliopsida</taxon>
        <taxon>Liliopsida</taxon>
        <taxon>Araceae</taxon>
        <taxon>Lemnoideae</taxon>
        <taxon>Spirodela</taxon>
    </lineage>
</organism>
<dbReference type="AlphaFoldDB" id="A0A7I8JYG2"/>
<reference evidence="2" key="1">
    <citation type="submission" date="2020-02" db="EMBL/GenBank/DDBJ databases">
        <authorList>
            <person name="Scholz U."/>
            <person name="Mascher M."/>
            <person name="Fiebig A."/>
        </authorList>
    </citation>
    <scope>NUCLEOTIDE SEQUENCE</scope>
</reference>
<keyword evidence="1" id="KW-1133">Transmembrane helix</keyword>
<keyword evidence="1" id="KW-0472">Membrane</keyword>
<feature type="transmembrane region" description="Helical" evidence="1">
    <location>
        <begin position="20"/>
        <end position="37"/>
    </location>
</feature>
<proteinExistence type="predicted"/>
<evidence type="ECO:0000313" key="3">
    <source>
        <dbReference type="Proteomes" id="UP000663760"/>
    </source>
</evidence>
<keyword evidence="3" id="KW-1185">Reference proteome</keyword>
<name>A0A7I8JYG2_SPIIN</name>
<accession>A0A7I8JYG2</accession>
<keyword evidence="1" id="KW-0812">Transmembrane</keyword>
<dbReference type="Proteomes" id="UP000663760">
    <property type="component" value="Chromosome 1"/>
</dbReference>
<feature type="transmembrane region" description="Helical" evidence="1">
    <location>
        <begin position="71"/>
        <end position="89"/>
    </location>
</feature>
<evidence type="ECO:0000256" key="1">
    <source>
        <dbReference type="SAM" id="Phobius"/>
    </source>
</evidence>
<protein>
    <submittedName>
        <fullName evidence="2">Uncharacterized protein</fullName>
    </submittedName>
</protein>